<name>A0A5C4XKV6_9HYPH</name>
<evidence type="ECO:0000256" key="14">
    <source>
        <dbReference type="ARBA" id="ARBA00023136"/>
    </source>
</evidence>
<keyword evidence="23" id="KW-1185">Reference proteome</keyword>
<evidence type="ECO:0000259" key="20">
    <source>
        <dbReference type="PROSITE" id="PS50857"/>
    </source>
</evidence>
<keyword evidence="6" id="KW-0679">Respiratory chain</keyword>
<evidence type="ECO:0000259" key="21">
    <source>
        <dbReference type="PROSITE" id="PS51007"/>
    </source>
</evidence>
<dbReference type="PANTHER" id="PTHR22888:SF9">
    <property type="entry name" value="CYTOCHROME C OXIDASE SUBUNIT 2"/>
    <property type="match status" value="1"/>
</dbReference>
<accession>A0A5C4XKV6</accession>
<evidence type="ECO:0000256" key="7">
    <source>
        <dbReference type="ARBA" id="ARBA00022692"/>
    </source>
</evidence>
<evidence type="ECO:0000313" key="23">
    <source>
        <dbReference type="Proteomes" id="UP000311605"/>
    </source>
</evidence>
<comment type="subcellular location">
    <subcellularLocation>
        <location evidence="1">Membrane</location>
        <topology evidence="1">Multi-pass membrane protein</topology>
    </subcellularLocation>
</comment>
<dbReference type="InterPro" id="IPR036909">
    <property type="entry name" value="Cyt_c-like_dom_sf"/>
</dbReference>
<gene>
    <name evidence="22" type="primary">coxB</name>
    <name evidence="22" type="ORF">FHP24_17905</name>
</gene>
<dbReference type="SUPFAM" id="SSF81464">
    <property type="entry name" value="Cytochrome c oxidase subunit II-like, transmembrane region"/>
    <property type="match status" value="1"/>
</dbReference>
<keyword evidence="12 18" id="KW-0408">Iron</keyword>
<evidence type="ECO:0000256" key="4">
    <source>
        <dbReference type="ARBA" id="ARBA00022448"/>
    </source>
</evidence>
<keyword evidence="9" id="KW-1278">Translocase</keyword>
<keyword evidence="4" id="KW-0813">Transport</keyword>
<feature type="transmembrane region" description="Helical" evidence="19">
    <location>
        <begin position="92"/>
        <end position="117"/>
    </location>
</feature>
<dbReference type="CDD" id="cd04213">
    <property type="entry name" value="CuRO_CcO_Caa3_II"/>
    <property type="match status" value="1"/>
</dbReference>
<dbReference type="InterPro" id="IPR002429">
    <property type="entry name" value="CcO_II-like_C"/>
</dbReference>
<evidence type="ECO:0000313" key="22">
    <source>
        <dbReference type="EMBL" id="TNM63124.1"/>
    </source>
</evidence>
<proteinExistence type="inferred from homology"/>
<dbReference type="GO" id="GO:0004129">
    <property type="term" value="F:cytochrome-c oxidase activity"/>
    <property type="evidence" value="ECO:0007669"/>
    <property type="project" value="UniProtKB-EC"/>
</dbReference>
<keyword evidence="14 19" id="KW-0472">Membrane</keyword>
<dbReference type="GO" id="GO:0005507">
    <property type="term" value="F:copper ion binding"/>
    <property type="evidence" value="ECO:0007669"/>
    <property type="project" value="InterPro"/>
</dbReference>
<evidence type="ECO:0000256" key="15">
    <source>
        <dbReference type="ARBA" id="ARBA00024688"/>
    </source>
</evidence>
<dbReference type="InterPro" id="IPR045187">
    <property type="entry name" value="CcO_II"/>
</dbReference>
<dbReference type="EC" id="7.1.1.9" evidence="3"/>
<evidence type="ECO:0000256" key="9">
    <source>
        <dbReference type="ARBA" id="ARBA00022967"/>
    </source>
</evidence>
<dbReference type="NCBIfam" id="TIGR02866">
    <property type="entry name" value="CoxB"/>
    <property type="match status" value="1"/>
</dbReference>
<dbReference type="InterPro" id="IPR001505">
    <property type="entry name" value="Copper_CuA"/>
</dbReference>
<dbReference type="EMBL" id="VDMN01000003">
    <property type="protein sequence ID" value="TNM63124.1"/>
    <property type="molecule type" value="Genomic_DNA"/>
</dbReference>
<dbReference type="InterPro" id="IPR008972">
    <property type="entry name" value="Cupredoxin"/>
</dbReference>
<keyword evidence="13" id="KW-0186">Copper</keyword>
<feature type="transmembrane region" description="Helical" evidence="19">
    <location>
        <begin position="55"/>
        <end position="80"/>
    </location>
</feature>
<evidence type="ECO:0000256" key="3">
    <source>
        <dbReference type="ARBA" id="ARBA00012949"/>
    </source>
</evidence>
<keyword evidence="22" id="KW-0560">Oxidoreductase</keyword>
<dbReference type="InterPro" id="IPR034236">
    <property type="entry name" value="CuRO_CcO_Caa3_II"/>
</dbReference>
<dbReference type="SUPFAM" id="SSF49503">
    <property type="entry name" value="Cupredoxins"/>
    <property type="match status" value="1"/>
</dbReference>
<dbReference type="PROSITE" id="PS50857">
    <property type="entry name" value="COX2_CUA"/>
    <property type="match status" value="1"/>
</dbReference>
<evidence type="ECO:0000256" key="16">
    <source>
        <dbReference type="ARBA" id="ARBA00031399"/>
    </source>
</evidence>
<evidence type="ECO:0000256" key="8">
    <source>
        <dbReference type="ARBA" id="ARBA00022723"/>
    </source>
</evidence>
<keyword evidence="7 19" id="KW-0812">Transmembrane</keyword>
<evidence type="ECO:0000256" key="2">
    <source>
        <dbReference type="ARBA" id="ARBA00007866"/>
    </source>
</evidence>
<evidence type="ECO:0000256" key="10">
    <source>
        <dbReference type="ARBA" id="ARBA00022982"/>
    </source>
</evidence>
<evidence type="ECO:0000256" key="1">
    <source>
        <dbReference type="ARBA" id="ARBA00004141"/>
    </source>
</evidence>
<feature type="domain" description="Cytochrome oxidase subunit II copper A binding" evidence="20">
    <location>
        <begin position="130"/>
        <end position="246"/>
    </location>
</feature>
<comment type="catalytic activity">
    <reaction evidence="17">
        <text>4 Fe(II)-[cytochrome c] + O2 + 8 H(+)(in) = 4 Fe(III)-[cytochrome c] + 2 H2O + 4 H(+)(out)</text>
        <dbReference type="Rhea" id="RHEA:11436"/>
        <dbReference type="Rhea" id="RHEA-COMP:10350"/>
        <dbReference type="Rhea" id="RHEA-COMP:14399"/>
        <dbReference type="ChEBI" id="CHEBI:15377"/>
        <dbReference type="ChEBI" id="CHEBI:15378"/>
        <dbReference type="ChEBI" id="CHEBI:15379"/>
        <dbReference type="ChEBI" id="CHEBI:29033"/>
        <dbReference type="ChEBI" id="CHEBI:29034"/>
        <dbReference type="EC" id="7.1.1.9"/>
    </reaction>
</comment>
<dbReference type="InterPro" id="IPR009056">
    <property type="entry name" value="Cyt_c-like_dom"/>
</dbReference>
<evidence type="ECO:0000256" key="19">
    <source>
        <dbReference type="SAM" id="Phobius"/>
    </source>
</evidence>
<keyword evidence="11 19" id="KW-1133">Transmembrane helix</keyword>
<comment type="similarity">
    <text evidence="2">Belongs to the cytochrome c oxidase subunit 2 family.</text>
</comment>
<dbReference type="GO" id="GO:0020037">
    <property type="term" value="F:heme binding"/>
    <property type="evidence" value="ECO:0007669"/>
    <property type="project" value="InterPro"/>
</dbReference>
<dbReference type="SUPFAM" id="SSF46626">
    <property type="entry name" value="Cytochrome c"/>
    <property type="match status" value="1"/>
</dbReference>
<keyword evidence="10" id="KW-0249">Electron transport</keyword>
<dbReference type="Proteomes" id="UP000311605">
    <property type="component" value="Unassembled WGS sequence"/>
</dbReference>
<dbReference type="Gene3D" id="2.60.40.420">
    <property type="entry name" value="Cupredoxins - blue copper proteins"/>
    <property type="match status" value="1"/>
</dbReference>
<dbReference type="PROSITE" id="PS00078">
    <property type="entry name" value="COX2"/>
    <property type="match status" value="1"/>
</dbReference>
<dbReference type="OrthoDB" id="9781261at2"/>
<evidence type="ECO:0000256" key="5">
    <source>
        <dbReference type="ARBA" id="ARBA00022617"/>
    </source>
</evidence>
<evidence type="ECO:0000256" key="6">
    <source>
        <dbReference type="ARBA" id="ARBA00022660"/>
    </source>
</evidence>
<reference evidence="22 23" key="1">
    <citation type="submission" date="2019-06" db="EMBL/GenBank/DDBJ databases">
        <title>The draft genome of Rhizobium smilacinae PTYR-5.</title>
        <authorList>
            <person name="Liu L."/>
            <person name="Li L."/>
            <person name="Zhang X."/>
        </authorList>
    </citation>
    <scope>NUCLEOTIDE SEQUENCE [LARGE SCALE GENOMIC DNA]</scope>
    <source>
        <strain evidence="22 23">PTYR-5</strain>
    </source>
</reference>
<evidence type="ECO:0000256" key="12">
    <source>
        <dbReference type="ARBA" id="ARBA00023004"/>
    </source>
</evidence>
<dbReference type="GO" id="GO:0016491">
    <property type="term" value="F:oxidoreductase activity"/>
    <property type="evidence" value="ECO:0007669"/>
    <property type="project" value="UniProtKB-KW"/>
</dbReference>
<dbReference type="InterPro" id="IPR036257">
    <property type="entry name" value="Cyt_c_oxidase_su2_TM_sf"/>
</dbReference>
<comment type="caution">
    <text evidence="22">The sequence shown here is derived from an EMBL/GenBank/DDBJ whole genome shotgun (WGS) entry which is preliminary data.</text>
</comment>
<dbReference type="PANTHER" id="PTHR22888">
    <property type="entry name" value="CYTOCHROME C OXIDASE, SUBUNIT II"/>
    <property type="match status" value="1"/>
</dbReference>
<dbReference type="InterPro" id="IPR014222">
    <property type="entry name" value="Cyt_c_oxidase_su2"/>
</dbReference>
<evidence type="ECO:0000256" key="17">
    <source>
        <dbReference type="ARBA" id="ARBA00047816"/>
    </source>
</evidence>
<organism evidence="22 23">
    <name type="scientific">Aliirhizobium smilacinae</name>
    <dbReference type="NCBI Taxonomy" id="1395944"/>
    <lineage>
        <taxon>Bacteria</taxon>
        <taxon>Pseudomonadati</taxon>
        <taxon>Pseudomonadota</taxon>
        <taxon>Alphaproteobacteria</taxon>
        <taxon>Hyphomicrobiales</taxon>
        <taxon>Rhizobiaceae</taxon>
        <taxon>Aliirhizobium</taxon>
    </lineage>
</organism>
<feature type="domain" description="Cytochrome c" evidence="21">
    <location>
        <begin position="252"/>
        <end position="344"/>
    </location>
</feature>
<evidence type="ECO:0000256" key="11">
    <source>
        <dbReference type="ARBA" id="ARBA00022989"/>
    </source>
</evidence>
<evidence type="ECO:0000256" key="18">
    <source>
        <dbReference type="PROSITE-ProRule" id="PRU00433"/>
    </source>
</evidence>
<dbReference type="Pfam" id="PF00034">
    <property type="entry name" value="Cytochrom_C"/>
    <property type="match status" value="1"/>
</dbReference>
<dbReference type="GO" id="GO:0042773">
    <property type="term" value="P:ATP synthesis coupled electron transport"/>
    <property type="evidence" value="ECO:0007669"/>
    <property type="project" value="TreeGrafter"/>
</dbReference>
<dbReference type="Pfam" id="PF00116">
    <property type="entry name" value="COX2"/>
    <property type="match status" value="1"/>
</dbReference>
<keyword evidence="5 18" id="KW-0349">Heme</keyword>
<comment type="function">
    <text evidence="15">Subunits I and II form the functional core of the enzyme complex. Electrons originating in cytochrome c are transferred via heme a and Cu(A) to the binuclear center formed by heme a3 and Cu(B).</text>
</comment>
<protein>
    <recommendedName>
        <fullName evidence="3">cytochrome-c oxidase</fullName>
        <ecNumber evidence="3">7.1.1.9</ecNumber>
    </recommendedName>
    <alternativeName>
        <fullName evidence="16">Cytochrome aa3 subunit 2</fullName>
    </alternativeName>
</protein>
<evidence type="ECO:0000256" key="13">
    <source>
        <dbReference type="ARBA" id="ARBA00023008"/>
    </source>
</evidence>
<dbReference type="AlphaFoldDB" id="A0A5C4XKV6"/>
<sequence>MADGSSDVCRPRDLILWTSRSRFGSSSILFSALSLSGCSGPHSALDPAGPEASHVAHLFFVMLIAGIIIWSAVVAALIYASRKKRVYSEQSAGRVILWCGAILPAIILCALLSYGVWLMPAVRPWLPDDQQVHRIEVTGEQFWWRVRYLDEAGEVMFETANEVRIPVGQPAHFLLKAVDVIHSFWVPSLGGKMDMIPGRTNPLTLMADREGIYRGVCAEFCGQSHALMAFTVRAVAPDEHEAWLVERQVPGPRDAEGLAVFLKNGCGACHAISGTAAAGRIGPELTAFGERGTLAAGTLPHTQEDIARFISYPERTKPGVKMPHFGMLPEDDIKTIAAFLKELK</sequence>
<dbReference type="GO" id="GO:0016020">
    <property type="term" value="C:membrane"/>
    <property type="evidence" value="ECO:0007669"/>
    <property type="project" value="UniProtKB-SubCell"/>
</dbReference>
<dbReference type="PROSITE" id="PS51007">
    <property type="entry name" value="CYTC"/>
    <property type="match status" value="1"/>
</dbReference>
<keyword evidence="8 18" id="KW-0479">Metal-binding</keyword>